<evidence type="ECO:0000256" key="3">
    <source>
        <dbReference type="ARBA" id="ARBA00022989"/>
    </source>
</evidence>
<feature type="transmembrane region" description="Helical" evidence="5">
    <location>
        <begin position="351"/>
        <end position="373"/>
    </location>
</feature>
<dbReference type="Proteomes" id="UP000183994">
    <property type="component" value="Unassembled WGS sequence"/>
</dbReference>
<comment type="subcellular location">
    <subcellularLocation>
        <location evidence="1">Membrane</location>
        <topology evidence="1">Multi-pass membrane protein</topology>
    </subcellularLocation>
</comment>
<feature type="transmembrane region" description="Helical" evidence="5">
    <location>
        <begin position="256"/>
        <end position="277"/>
    </location>
</feature>
<keyword evidence="4 5" id="KW-0472">Membrane</keyword>
<dbReference type="AlphaFoldDB" id="A0A1M6UG78"/>
<gene>
    <name evidence="7" type="ORF">SAMN02745216_03897</name>
</gene>
<sequence>MLIPLILFAIVSGLGVWAYFRPKLWAHLLAFIAFLPSSCLFYGINDYAIRAGILTWLFWGLIQKRAYSVKWFSVISLWAVMAIGGSLVTYYRICTWPPILIYVFTHSGFSFLYVLLISVIIPGRVNLEQYLISLVICMTLFFAIGGIIQYIAGSSFRVSSNSAMYLSEGFNYLSEFNRMVGIFQTSSHVTATVLNVGFALVFARMQYKSKPGFLNIIILVMIVLGIVLCQNRGNYLAVTVVLILWLFFTQQNKRKIFISIGLIFTLFIIISMLPLYMSHNNISRFSDPKNVIQRLNIYKNAWILKDNMIKERAIGTGFLPVLYYGSIDRAFHERRTWLSIGENQFLMWIEIYGWIITIFLCHLSMYKIISLYMFLKKSINKNNNYVGWGLFFSWVSLFIAYLPNHDTKFLIPLLFALTGIYRQEKDYFERVALK</sequence>
<keyword evidence="8" id="KW-1185">Reference proteome</keyword>
<proteinExistence type="predicted"/>
<keyword evidence="3 5" id="KW-1133">Transmembrane helix</keyword>
<dbReference type="STRING" id="1121393.SAMN02745216_03897"/>
<evidence type="ECO:0000313" key="7">
    <source>
        <dbReference type="EMBL" id="SHK68187.1"/>
    </source>
</evidence>
<evidence type="ECO:0000313" key="8">
    <source>
        <dbReference type="Proteomes" id="UP000183994"/>
    </source>
</evidence>
<dbReference type="RefSeq" id="WP_139264814.1">
    <property type="nucleotide sequence ID" value="NZ_FQZU01000030.1"/>
</dbReference>
<dbReference type="EMBL" id="FQZU01000030">
    <property type="protein sequence ID" value="SHK68187.1"/>
    <property type="molecule type" value="Genomic_DNA"/>
</dbReference>
<dbReference type="PANTHER" id="PTHR37422">
    <property type="entry name" value="TEICHURONIC ACID BIOSYNTHESIS PROTEIN TUAE"/>
    <property type="match status" value="1"/>
</dbReference>
<keyword evidence="2 5" id="KW-0812">Transmembrane</keyword>
<evidence type="ECO:0000256" key="5">
    <source>
        <dbReference type="SAM" id="Phobius"/>
    </source>
</evidence>
<feature type="transmembrane region" description="Helical" evidence="5">
    <location>
        <begin position="130"/>
        <end position="152"/>
    </location>
</feature>
<feature type="transmembrane region" description="Helical" evidence="5">
    <location>
        <begin position="212"/>
        <end position="228"/>
    </location>
</feature>
<dbReference type="Pfam" id="PF04932">
    <property type="entry name" value="Wzy_C"/>
    <property type="match status" value="1"/>
</dbReference>
<protein>
    <recommendedName>
        <fullName evidence="6">O-antigen ligase-related domain-containing protein</fullName>
    </recommendedName>
</protein>
<evidence type="ECO:0000256" key="1">
    <source>
        <dbReference type="ARBA" id="ARBA00004141"/>
    </source>
</evidence>
<dbReference type="InterPro" id="IPR051533">
    <property type="entry name" value="WaaL-like"/>
</dbReference>
<accession>A0A1M6UG78</accession>
<feature type="transmembrane region" description="Helical" evidence="5">
    <location>
        <begin position="99"/>
        <end position="121"/>
    </location>
</feature>
<evidence type="ECO:0000256" key="2">
    <source>
        <dbReference type="ARBA" id="ARBA00022692"/>
    </source>
</evidence>
<feature type="domain" description="O-antigen ligase-related" evidence="6">
    <location>
        <begin position="218"/>
        <end position="331"/>
    </location>
</feature>
<feature type="transmembrane region" description="Helical" evidence="5">
    <location>
        <begin position="71"/>
        <end position="93"/>
    </location>
</feature>
<feature type="transmembrane region" description="Helical" evidence="5">
    <location>
        <begin position="385"/>
        <end position="403"/>
    </location>
</feature>
<feature type="transmembrane region" description="Helical" evidence="5">
    <location>
        <begin position="28"/>
        <end position="59"/>
    </location>
</feature>
<dbReference type="GO" id="GO:0016020">
    <property type="term" value="C:membrane"/>
    <property type="evidence" value="ECO:0007669"/>
    <property type="project" value="UniProtKB-SubCell"/>
</dbReference>
<reference evidence="8" key="1">
    <citation type="submission" date="2016-11" db="EMBL/GenBank/DDBJ databases">
        <authorList>
            <person name="Varghese N."/>
            <person name="Submissions S."/>
        </authorList>
    </citation>
    <scope>NUCLEOTIDE SEQUENCE [LARGE SCALE GENOMIC DNA]</scope>
    <source>
        <strain evidence="8">DSM 16219</strain>
    </source>
</reference>
<feature type="transmembrane region" description="Helical" evidence="5">
    <location>
        <begin position="234"/>
        <end position="249"/>
    </location>
</feature>
<dbReference type="PANTHER" id="PTHR37422:SF13">
    <property type="entry name" value="LIPOPOLYSACCHARIDE BIOSYNTHESIS PROTEIN PA4999-RELATED"/>
    <property type="match status" value="1"/>
</dbReference>
<dbReference type="InterPro" id="IPR007016">
    <property type="entry name" value="O-antigen_ligase-rel_domated"/>
</dbReference>
<evidence type="ECO:0000259" key="6">
    <source>
        <dbReference type="Pfam" id="PF04932"/>
    </source>
</evidence>
<name>A0A1M6UG78_9BACT</name>
<feature type="transmembrane region" description="Helical" evidence="5">
    <location>
        <begin position="182"/>
        <end position="203"/>
    </location>
</feature>
<organism evidence="7 8">
    <name type="scientific">Desulfatibacillum alkenivorans DSM 16219</name>
    <dbReference type="NCBI Taxonomy" id="1121393"/>
    <lineage>
        <taxon>Bacteria</taxon>
        <taxon>Pseudomonadati</taxon>
        <taxon>Thermodesulfobacteriota</taxon>
        <taxon>Desulfobacteria</taxon>
        <taxon>Desulfobacterales</taxon>
        <taxon>Desulfatibacillaceae</taxon>
        <taxon>Desulfatibacillum</taxon>
    </lineage>
</organism>
<evidence type="ECO:0000256" key="4">
    <source>
        <dbReference type="ARBA" id="ARBA00023136"/>
    </source>
</evidence>